<dbReference type="GO" id="GO:0022857">
    <property type="term" value="F:transmembrane transporter activity"/>
    <property type="evidence" value="ECO:0007669"/>
    <property type="project" value="InterPro"/>
</dbReference>
<name>A0A139HRA7_9PEZI</name>
<keyword evidence="4 6" id="KW-1133">Transmembrane helix</keyword>
<keyword evidence="5 6" id="KW-0472">Membrane</keyword>
<evidence type="ECO:0000313" key="9">
    <source>
        <dbReference type="Proteomes" id="UP000070133"/>
    </source>
</evidence>
<comment type="caution">
    <text evidence="8">The sequence shown here is derived from an EMBL/GenBank/DDBJ whole genome shotgun (WGS) entry which is preliminary data.</text>
</comment>
<dbReference type="SUPFAM" id="SSF103473">
    <property type="entry name" value="MFS general substrate transporter"/>
    <property type="match status" value="1"/>
</dbReference>
<dbReference type="InterPro" id="IPR036259">
    <property type="entry name" value="MFS_trans_sf"/>
</dbReference>
<dbReference type="Proteomes" id="UP000070133">
    <property type="component" value="Unassembled WGS sequence"/>
</dbReference>
<dbReference type="EMBL" id="LFZN01000017">
    <property type="protein sequence ID" value="KXT04923.1"/>
    <property type="molecule type" value="Genomic_DNA"/>
</dbReference>
<keyword evidence="3 6" id="KW-0812">Transmembrane</keyword>
<evidence type="ECO:0000256" key="1">
    <source>
        <dbReference type="ARBA" id="ARBA00004141"/>
    </source>
</evidence>
<dbReference type="InterPro" id="IPR011701">
    <property type="entry name" value="MFS"/>
</dbReference>
<dbReference type="FunFam" id="1.20.1250.20:FF:000018">
    <property type="entry name" value="MFS transporter permease"/>
    <property type="match status" value="1"/>
</dbReference>
<keyword evidence="9" id="KW-1185">Reference proteome</keyword>
<feature type="transmembrane region" description="Helical" evidence="6">
    <location>
        <begin position="154"/>
        <end position="177"/>
    </location>
</feature>
<evidence type="ECO:0000256" key="4">
    <source>
        <dbReference type="ARBA" id="ARBA00022989"/>
    </source>
</evidence>
<feature type="transmembrane region" description="Helical" evidence="6">
    <location>
        <begin position="296"/>
        <end position="313"/>
    </location>
</feature>
<dbReference type="PANTHER" id="PTHR43791">
    <property type="entry name" value="PERMEASE-RELATED"/>
    <property type="match status" value="1"/>
</dbReference>
<proteinExistence type="predicted"/>
<evidence type="ECO:0000256" key="6">
    <source>
        <dbReference type="SAM" id="Phobius"/>
    </source>
</evidence>
<feature type="transmembrane region" description="Helical" evidence="6">
    <location>
        <begin position="189"/>
        <end position="209"/>
    </location>
</feature>
<evidence type="ECO:0000259" key="7">
    <source>
        <dbReference type="PROSITE" id="PS50850"/>
    </source>
</evidence>
<comment type="subcellular location">
    <subcellularLocation>
        <location evidence="1">Membrane</location>
        <topology evidence="1">Multi-pass membrane protein</topology>
    </subcellularLocation>
</comment>
<evidence type="ECO:0000256" key="3">
    <source>
        <dbReference type="ARBA" id="ARBA00022692"/>
    </source>
</evidence>
<feature type="transmembrane region" description="Helical" evidence="6">
    <location>
        <begin position="320"/>
        <end position="340"/>
    </location>
</feature>
<accession>A0A139HRA7</accession>
<dbReference type="OrthoDB" id="5546453at2759"/>
<reference evidence="8 9" key="1">
    <citation type="submission" date="2015-07" db="EMBL/GenBank/DDBJ databases">
        <title>Comparative genomics of the Sigatoka disease complex on banana suggests a link between parallel evolutionary changes in Pseudocercospora fijiensis and Pseudocercospora eumusae and increased virulence on the banana host.</title>
        <authorList>
            <person name="Chang T.-C."/>
            <person name="Salvucci A."/>
            <person name="Crous P.W."/>
            <person name="Stergiopoulos I."/>
        </authorList>
    </citation>
    <scope>NUCLEOTIDE SEQUENCE [LARGE SCALE GENOMIC DNA]</scope>
    <source>
        <strain evidence="8 9">CBS 114824</strain>
    </source>
</reference>
<feature type="domain" description="Major facilitator superfamily (MFS) profile" evidence="7">
    <location>
        <begin position="29"/>
        <end position="440"/>
    </location>
</feature>
<dbReference type="Gene3D" id="1.20.1250.20">
    <property type="entry name" value="MFS general substrate transporter like domains"/>
    <property type="match status" value="2"/>
</dbReference>
<dbReference type="PANTHER" id="PTHR43791:SF52">
    <property type="entry name" value="TRANSPORTER, PUTATIVE (AFU_ORTHOLOGUE AFUA_1G11820)-RELATED"/>
    <property type="match status" value="1"/>
</dbReference>
<feature type="transmembrane region" description="Helical" evidence="6">
    <location>
        <begin position="415"/>
        <end position="436"/>
    </location>
</feature>
<feature type="transmembrane region" description="Helical" evidence="6">
    <location>
        <begin position="29"/>
        <end position="47"/>
    </location>
</feature>
<protein>
    <recommendedName>
        <fullName evidence="7">Major facilitator superfamily (MFS) profile domain-containing protein</fullName>
    </recommendedName>
</protein>
<dbReference type="InterPro" id="IPR020846">
    <property type="entry name" value="MFS_dom"/>
</dbReference>
<sequence>MLETPSPSPPAPLNPQIETHILHKLDLTLLPTLWLLFIISFADRNALGNAKIQGMSHDLTLSGNRYNIAVTAFTLSYTTCGIPASIAVRKLGPKSLAGMMMIWGVCALSQGLVRSWEGLVVCRVFMGIFESGFVPGCGDLIARYYTSDEVLKRYAVFFSGAIFAGAFNGLVSYALALADGAAGLAGWRWIFLVEGLLTCVVALPTFWLMPAFPEETKMFEGEEKAVLLERLRRDGGSEPTESMWTHIMAALLDWKIWLATLAYIGVEENVSSVVAFLPSILKGLGFTSISAQVHSIPIYLTAFATTLIVAYLSERLRQRYFFALFGALLNLVGLAILLAAPQSANLKYAGTFLLTAGCYVAMPILVVWNAINVGKGYKRVVSFAMTTAIGNCGAFISSNVFITHEAPGYPTGFKVGMGMNCLAILSMTVLYLGLVWSNRRTKLEGSTTFEEVGSNEALSDGRDERLRYQL</sequence>
<feature type="transmembrane region" description="Helical" evidence="6">
    <location>
        <begin position="346"/>
        <end position="368"/>
    </location>
</feature>
<evidence type="ECO:0000313" key="8">
    <source>
        <dbReference type="EMBL" id="KXT04923.1"/>
    </source>
</evidence>
<gene>
    <name evidence="8" type="ORF">AC578_3416</name>
</gene>
<dbReference type="FunFam" id="1.20.1250.20:FF:000013">
    <property type="entry name" value="MFS general substrate transporter"/>
    <property type="match status" value="1"/>
</dbReference>
<keyword evidence="2" id="KW-0813">Transport</keyword>
<feature type="transmembrane region" description="Helical" evidence="6">
    <location>
        <begin position="68"/>
        <end position="89"/>
    </location>
</feature>
<dbReference type="GO" id="GO:0016020">
    <property type="term" value="C:membrane"/>
    <property type="evidence" value="ECO:0007669"/>
    <property type="project" value="UniProtKB-SubCell"/>
</dbReference>
<dbReference type="Pfam" id="PF07690">
    <property type="entry name" value="MFS_1"/>
    <property type="match status" value="1"/>
</dbReference>
<evidence type="ECO:0000256" key="5">
    <source>
        <dbReference type="ARBA" id="ARBA00023136"/>
    </source>
</evidence>
<dbReference type="AlphaFoldDB" id="A0A139HRA7"/>
<organism evidence="8 9">
    <name type="scientific">Pseudocercospora eumusae</name>
    <dbReference type="NCBI Taxonomy" id="321146"/>
    <lineage>
        <taxon>Eukaryota</taxon>
        <taxon>Fungi</taxon>
        <taxon>Dikarya</taxon>
        <taxon>Ascomycota</taxon>
        <taxon>Pezizomycotina</taxon>
        <taxon>Dothideomycetes</taxon>
        <taxon>Dothideomycetidae</taxon>
        <taxon>Mycosphaerellales</taxon>
        <taxon>Mycosphaerellaceae</taxon>
        <taxon>Pseudocercospora</taxon>
    </lineage>
</organism>
<evidence type="ECO:0000256" key="2">
    <source>
        <dbReference type="ARBA" id="ARBA00022448"/>
    </source>
</evidence>
<feature type="transmembrane region" description="Helical" evidence="6">
    <location>
        <begin position="380"/>
        <end position="403"/>
    </location>
</feature>
<dbReference type="PROSITE" id="PS50850">
    <property type="entry name" value="MFS"/>
    <property type="match status" value="1"/>
</dbReference>